<evidence type="ECO:0000313" key="3">
    <source>
        <dbReference type="Proteomes" id="UP000288758"/>
    </source>
</evidence>
<protein>
    <recommendedName>
        <fullName evidence="4">Lipoprotein</fullName>
    </recommendedName>
</protein>
<organism evidence="2 3">
    <name type="scientific">Corallococcus coralloides</name>
    <name type="common">Myxococcus coralloides</name>
    <dbReference type="NCBI Taxonomy" id="184914"/>
    <lineage>
        <taxon>Bacteria</taxon>
        <taxon>Pseudomonadati</taxon>
        <taxon>Myxococcota</taxon>
        <taxon>Myxococcia</taxon>
        <taxon>Myxococcales</taxon>
        <taxon>Cystobacterineae</taxon>
        <taxon>Myxococcaceae</taxon>
        <taxon>Corallococcus</taxon>
    </lineage>
</organism>
<gene>
    <name evidence="2" type="ORF">EJ065_3482</name>
</gene>
<dbReference type="PROSITE" id="PS51257">
    <property type="entry name" value="PROKAR_LIPOPROTEIN"/>
    <property type="match status" value="1"/>
</dbReference>
<sequence>MLTRVVKSAFVVMGLSLALACGGTEAADTEQTEGISADVQAPTMDAVSDDVSAQNKPGCGAWKQPCCELKYCNSGLECDPSTLKCLL</sequence>
<accession>A0A410RSZ2</accession>
<evidence type="ECO:0000313" key="2">
    <source>
        <dbReference type="EMBL" id="QAT85043.1"/>
    </source>
</evidence>
<reference evidence="2 3" key="1">
    <citation type="submission" date="2018-12" db="EMBL/GenBank/DDBJ databases">
        <title>Complete Genome Sequence of the Corallopyronin A producing Myxobacterium Corallococcus coralloides B035.</title>
        <authorList>
            <person name="Bouhired S.M."/>
            <person name="Rupp O."/>
            <person name="Blom J."/>
            <person name="Schaeberle T.F."/>
            <person name="Kehraus S."/>
            <person name="Schiefer A."/>
            <person name="Pfarr K."/>
            <person name="Goesmann A."/>
            <person name="Hoerauf A."/>
            <person name="Koenig G.M."/>
        </authorList>
    </citation>
    <scope>NUCLEOTIDE SEQUENCE [LARGE SCALE GENOMIC DNA]</scope>
    <source>
        <strain evidence="2 3">B035</strain>
    </source>
</reference>
<name>A0A410RSZ2_CORCK</name>
<feature type="signal peptide" evidence="1">
    <location>
        <begin position="1"/>
        <end position="26"/>
    </location>
</feature>
<evidence type="ECO:0008006" key="4">
    <source>
        <dbReference type="Google" id="ProtNLM"/>
    </source>
</evidence>
<dbReference type="Proteomes" id="UP000288758">
    <property type="component" value="Chromosome"/>
</dbReference>
<dbReference type="EMBL" id="CP034669">
    <property type="protein sequence ID" value="QAT85043.1"/>
    <property type="molecule type" value="Genomic_DNA"/>
</dbReference>
<feature type="chain" id="PRO_5019175649" description="Lipoprotein" evidence="1">
    <location>
        <begin position="27"/>
        <end position="87"/>
    </location>
</feature>
<dbReference type="RefSeq" id="WP_128796872.1">
    <property type="nucleotide sequence ID" value="NZ_CP034669.1"/>
</dbReference>
<proteinExistence type="predicted"/>
<dbReference type="AlphaFoldDB" id="A0A410RSZ2"/>
<keyword evidence="1" id="KW-0732">Signal</keyword>
<evidence type="ECO:0000256" key="1">
    <source>
        <dbReference type="SAM" id="SignalP"/>
    </source>
</evidence>